<dbReference type="EMBL" id="QEAP01000030">
    <property type="protein sequence ID" value="TPX77012.1"/>
    <property type="molecule type" value="Genomic_DNA"/>
</dbReference>
<evidence type="ECO:0000256" key="18">
    <source>
        <dbReference type="RuleBase" id="RU004171"/>
    </source>
</evidence>
<evidence type="ECO:0000256" key="12">
    <source>
        <dbReference type="ARBA" id="ARBA00048841"/>
    </source>
</evidence>
<comment type="cofactor">
    <cofactor evidence="1">
        <name>a metal cation</name>
        <dbReference type="ChEBI" id="CHEBI:25213"/>
    </cofactor>
</comment>
<dbReference type="PANTHER" id="PTHR43070">
    <property type="match status" value="1"/>
</dbReference>
<dbReference type="STRING" id="246404.A0A507FL94"/>
<name>A0A507FL94_9FUNG</name>
<comment type="caution">
    <text evidence="21">The sequence shown here is derived from an EMBL/GenBank/DDBJ whole genome shotgun (WGS) entry which is preliminary data.</text>
</comment>
<evidence type="ECO:0000256" key="3">
    <source>
        <dbReference type="ARBA" id="ARBA00005062"/>
    </source>
</evidence>
<dbReference type="InterPro" id="IPR011147">
    <property type="entry name" value="Bifunc_Aspkin/hSer_DH"/>
</dbReference>
<dbReference type="Pfam" id="PF03447">
    <property type="entry name" value="NAD_binding_3"/>
    <property type="match status" value="1"/>
</dbReference>
<evidence type="ECO:0000256" key="5">
    <source>
        <dbReference type="ARBA" id="ARBA00013213"/>
    </source>
</evidence>
<keyword evidence="8 14" id="KW-0791">Threonine biosynthesis</keyword>
<evidence type="ECO:0000256" key="15">
    <source>
        <dbReference type="PIRSR" id="PIRSR036497-1"/>
    </source>
</evidence>
<evidence type="ECO:0000313" key="21">
    <source>
        <dbReference type="EMBL" id="TPX77012.1"/>
    </source>
</evidence>
<dbReference type="InterPro" id="IPR001342">
    <property type="entry name" value="HDH_cat"/>
</dbReference>
<dbReference type="GO" id="GO:0050661">
    <property type="term" value="F:NADP binding"/>
    <property type="evidence" value="ECO:0007669"/>
    <property type="project" value="InterPro"/>
</dbReference>
<reference evidence="21 22" key="1">
    <citation type="journal article" date="2019" name="Sci. Rep.">
        <title>Comparative genomics of chytrid fungi reveal insights into the obligate biotrophic and pathogenic lifestyle of Synchytrium endobioticum.</title>
        <authorList>
            <person name="van de Vossenberg B.T.L.H."/>
            <person name="Warris S."/>
            <person name="Nguyen H.D.T."/>
            <person name="van Gent-Pelzer M.P.E."/>
            <person name="Joly D.L."/>
            <person name="van de Geest H.C."/>
            <person name="Bonants P.J.M."/>
            <person name="Smith D.S."/>
            <person name="Levesque C.A."/>
            <person name="van der Lee T.A.J."/>
        </authorList>
    </citation>
    <scope>NUCLEOTIDE SEQUENCE [LARGE SCALE GENOMIC DNA]</scope>
    <source>
        <strain evidence="21 22">CBS 675.73</strain>
    </source>
</reference>
<evidence type="ECO:0000256" key="6">
    <source>
        <dbReference type="ARBA" id="ARBA00013376"/>
    </source>
</evidence>
<feature type="binding site" evidence="16">
    <location>
        <position position="204"/>
    </location>
    <ligand>
        <name>L-homoserine</name>
        <dbReference type="ChEBI" id="CHEBI:57476"/>
    </ligand>
</feature>
<sequence>MSVLNIALIGPGLVGREFLRQIAQHQKRSSGIQLRVVALATSKRVVVAGSSEASVDETQWRDSSDPVSELVSAASAASGESVVVDCTASDAVARQYPNWLAKGLHVVTPNKKPFASDLALFDAIKSASKSGRPVVLHEATVGAGLPILSTLSDIVETGDEIVKIEGILSGTLSYIFNNYSTTDAGAIRKFSDIVNEAKERGYTEPDPRDDLNGMDVGRKVTILGRVAGIRLSLDTLSIENIVPEPLRAIETAEEFMRKLPEFDAHFAALNAAAAAKGKVLRCVGVVDPAEGASGVRLAEYDASHPFAALKGSDNIIAFTTRRFPNPLIVQGAGAGAEVTAFGIFSDVLKIAKRVGYASSA</sequence>
<keyword evidence="11 14" id="KW-0486">Methionine biosynthesis</keyword>
<dbReference type="InterPro" id="IPR022697">
    <property type="entry name" value="HDH_short"/>
</dbReference>
<evidence type="ECO:0000256" key="1">
    <source>
        <dbReference type="ARBA" id="ARBA00001920"/>
    </source>
</evidence>
<organism evidence="21 22">
    <name type="scientific">Chytriomyces confervae</name>
    <dbReference type="NCBI Taxonomy" id="246404"/>
    <lineage>
        <taxon>Eukaryota</taxon>
        <taxon>Fungi</taxon>
        <taxon>Fungi incertae sedis</taxon>
        <taxon>Chytridiomycota</taxon>
        <taxon>Chytridiomycota incertae sedis</taxon>
        <taxon>Chytridiomycetes</taxon>
        <taxon>Chytridiales</taxon>
        <taxon>Chytriomycetaceae</taxon>
        <taxon>Chytriomyces</taxon>
    </lineage>
</organism>
<comment type="pathway">
    <text evidence="2 17">Amino-acid biosynthesis; L-threonine biosynthesis; L-threonine from L-aspartate: step 3/5.</text>
</comment>
<dbReference type="Proteomes" id="UP000320333">
    <property type="component" value="Unassembled WGS sequence"/>
</dbReference>
<evidence type="ECO:0000256" key="7">
    <source>
        <dbReference type="ARBA" id="ARBA00022605"/>
    </source>
</evidence>
<evidence type="ECO:0000259" key="20">
    <source>
        <dbReference type="Pfam" id="PF03447"/>
    </source>
</evidence>
<dbReference type="PANTHER" id="PTHR43070:SF5">
    <property type="entry name" value="HOMOSERINE DEHYDROGENASE"/>
    <property type="match status" value="1"/>
</dbReference>
<comment type="catalytic activity">
    <reaction evidence="12">
        <text>L-homoserine + NADP(+) = L-aspartate 4-semialdehyde + NADPH + H(+)</text>
        <dbReference type="Rhea" id="RHEA:15761"/>
        <dbReference type="ChEBI" id="CHEBI:15378"/>
        <dbReference type="ChEBI" id="CHEBI:57476"/>
        <dbReference type="ChEBI" id="CHEBI:57783"/>
        <dbReference type="ChEBI" id="CHEBI:58349"/>
        <dbReference type="ChEBI" id="CHEBI:537519"/>
        <dbReference type="EC" id="1.1.1.3"/>
    </reaction>
    <physiologicalReaction direction="right-to-left" evidence="12">
        <dbReference type="Rhea" id="RHEA:15763"/>
    </physiologicalReaction>
</comment>
<evidence type="ECO:0000256" key="13">
    <source>
        <dbReference type="ARBA" id="ARBA00059589"/>
    </source>
</evidence>
<protein>
    <recommendedName>
        <fullName evidence="6 14">Homoserine dehydrogenase</fullName>
        <shortName evidence="14">HDH</shortName>
        <ecNumber evidence="5 14">1.1.1.3</ecNumber>
    </recommendedName>
</protein>
<evidence type="ECO:0000313" key="22">
    <source>
        <dbReference type="Proteomes" id="UP000320333"/>
    </source>
</evidence>
<gene>
    <name evidence="21" type="primary">HOM6</name>
    <name evidence="21" type="ORF">CcCBS67573_g01708</name>
</gene>
<evidence type="ECO:0000256" key="11">
    <source>
        <dbReference type="ARBA" id="ARBA00023167"/>
    </source>
</evidence>
<dbReference type="UniPathway" id="UPA00050">
    <property type="reaction ID" value="UER00063"/>
</dbReference>
<dbReference type="FunFam" id="3.30.360.10:FF:000006">
    <property type="entry name" value="Bifunctional aspartokinase/homoserine dehydrogenase"/>
    <property type="match status" value="1"/>
</dbReference>
<comment type="pathway">
    <text evidence="3 17">Amino-acid biosynthesis; L-methionine biosynthesis via de novo pathway; L-homoserine from L-aspartate: step 3/3.</text>
</comment>
<feature type="active site" description="Proton donor" evidence="15">
    <location>
        <position position="219"/>
    </location>
</feature>
<dbReference type="InterPro" id="IPR005106">
    <property type="entry name" value="Asp/hSer_DH_NAD-bd"/>
</dbReference>
<keyword evidence="10 14" id="KW-0560">Oxidoreductase</keyword>
<dbReference type="GO" id="GO:0004412">
    <property type="term" value="F:homoserine dehydrogenase activity"/>
    <property type="evidence" value="ECO:0007669"/>
    <property type="project" value="UniProtKB-EC"/>
</dbReference>
<dbReference type="GO" id="GO:0009086">
    <property type="term" value="P:methionine biosynthetic process"/>
    <property type="evidence" value="ECO:0007669"/>
    <property type="project" value="UniProtKB-KW"/>
</dbReference>
<comment type="similarity">
    <text evidence="4 14 18">Belongs to the homoserine dehydrogenase family.</text>
</comment>
<feature type="domain" description="Homoserine dehydrogenase catalytic" evidence="19">
    <location>
        <begin position="146"/>
        <end position="348"/>
    </location>
</feature>
<evidence type="ECO:0000256" key="2">
    <source>
        <dbReference type="ARBA" id="ARBA00005056"/>
    </source>
</evidence>
<feature type="binding site" evidence="16">
    <location>
        <begin position="10"/>
        <end position="15"/>
    </location>
    <ligand>
        <name>NADP(+)</name>
        <dbReference type="ChEBI" id="CHEBI:58349"/>
    </ligand>
</feature>
<evidence type="ECO:0000256" key="14">
    <source>
        <dbReference type="PIRNR" id="PIRNR036497"/>
    </source>
</evidence>
<dbReference type="PIRSF" id="PIRSF036497">
    <property type="entry name" value="HDH_short"/>
    <property type="match status" value="1"/>
</dbReference>
<dbReference type="OrthoDB" id="67851at2759"/>
<dbReference type="GO" id="GO:0009088">
    <property type="term" value="P:threonine biosynthetic process"/>
    <property type="evidence" value="ECO:0007669"/>
    <property type="project" value="UniProtKB-UniPathway"/>
</dbReference>
<proteinExistence type="inferred from homology"/>
<dbReference type="SUPFAM" id="SSF55347">
    <property type="entry name" value="Glyceraldehyde-3-phosphate dehydrogenase-like, C-terminal domain"/>
    <property type="match status" value="1"/>
</dbReference>
<dbReference type="InterPro" id="IPR036291">
    <property type="entry name" value="NAD(P)-bd_dom_sf"/>
</dbReference>
<dbReference type="Pfam" id="PF00742">
    <property type="entry name" value="Homoserine_dh"/>
    <property type="match status" value="1"/>
</dbReference>
<accession>A0A507FL94</accession>
<keyword evidence="7 14" id="KW-0028">Amino-acid biosynthesis</keyword>
<evidence type="ECO:0000256" key="9">
    <source>
        <dbReference type="ARBA" id="ARBA00022857"/>
    </source>
</evidence>
<comment type="function">
    <text evidence="13">Catalyzes the conversion of L-aspartate-beta-semialdehyde (L-Asa) to L-homoserine (L-Hse), the third step in the biosynthesis of amino acids that derive from aspartate (the aspartate family of amino acids), including methioinine and threonine, the latter of which is a precursor to isoleucine; production of homoserine leads to a branch-point in the pathway as it can either be O-phosphorylated for processing to threonine, or O-acylated for processing to methionine.</text>
</comment>
<keyword evidence="22" id="KW-1185">Reference proteome</keyword>
<feature type="domain" description="Aspartate/homoserine dehydrogenase NAD-binding" evidence="20">
    <location>
        <begin position="10"/>
        <end position="132"/>
    </location>
</feature>
<evidence type="ECO:0000256" key="4">
    <source>
        <dbReference type="ARBA" id="ARBA00006753"/>
    </source>
</evidence>
<dbReference type="GO" id="GO:0009090">
    <property type="term" value="P:homoserine biosynthetic process"/>
    <property type="evidence" value="ECO:0007669"/>
    <property type="project" value="TreeGrafter"/>
</dbReference>
<evidence type="ECO:0000256" key="10">
    <source>
        <dbReference type="ARBA" id="ARBA00023002"/>
    </source>
</evidence>
<dbReference type="Gene3D" id="3.30.360.10">
    <property type="entry name" value="Dihydrodipicolinate Reductase, domain 2"/>
    <property type="match status" value="1"/>
</dbReference>
<evidence type="ECO:0000256" key="8">
    <source>
        <dbReference type="ARBA" id="ARBA00022697"/>
    </source>
</evidence>
<dbReference type="EC" id="1.1.1.3" evidence="5 14"/>
<keyword evidence="9 14" id="KW-0521">NADP</keyword>
<dbReference type="AlphaFoldDB" id="A0A507FL94"/>
<evidence type="ECO:0000256" key="16">
    <source>
        <dbReference type="PIRSR" id="PIRSR036497-2"/>
    </source>
</evidence>
<dbReference type="UniPathway" id="UPA00051">
    <property type="reaction ID" value="UER00465"/>
</dbReference>
<dbReference type="PROSITE" id="PS01042">
    <property type="entry name" value="HOMOSER_DHGENASE"/>
    <property type="match status" value="1"/>
</dbReference>
<feature type="binding site" evidence="16">
    <location>
        <position position="87"/>
    </location>
    <ligand>
        <name>NADPH</name>
        <dbReference type="ChEBI" id="CHEBI:57783"/>
    </ligand>
</feature>
<dbReference type="Gene3D" id="3.40.50.720">
    <property type="entry name" value="NAD(P)-binding Rossmann-like Domain"/>
    <property type="match status" value="1"/>
</dbReference>
<dbReference type="SUPFAM" id="SSF51735">
    <property type="entry name" value="NAD(P)-binding Rossmann-fold domains"/>
    <property type="match status" value="1"/>
</dbReference>
<evidence type="ECO:0000256" key="17">
    <source>
        <dbReference type="RuleBase" id="RU000579"/>
    </source>
</evidence>
<dbReference type="InterPro" id="IPR019811">
    <property type="entry name" value="HDH_CS"/>
</dbReference>
<feature type="binding site" evidence="16">
    <location>
        <position position="111"/>
    </location>
    <ligand>
        <name>NADPH</name>
        <dbReference type="ChEBI" id="CHEBI:57783"/>
    </ligand>
</feature>
<evidence type="ECO:0000259" key="19">
    <source>
        <dbReference type="Pfam" id="PF00742"/>
    </source>
</evidence>